<gene>
    <name evidence="1" type="ordered locus">RHA1_ro08866</name>
</gene>
<protein>
    <submittedName>
        <fullName evidence="1">Uncharacterized protein</fullName>
    </submittedName>
</protein>
<geneLocation type="plasmid" evidence="1 2">
    <name>pRHL1</name>
</geneLocation>
<keyword evidence="1" id="KW-0614">Plasmid</keyword>
<dbReference type="KEGG" id="rha:RHA1_ro08866"/>
<dbReference type="EMBL" id="CP000432">
    <property type="protein sequence ID" value="ABG99910.1"/>
    <property type="molecule type" value="Genomic_DNA"/>
</dbReference>
<dbReference type="Proteomes" id="UP000008710">
    <property type="component" value="Plasmid pRHL1"/>
</dbReference>
<organism evidence="1 2">
    <name type="scientific">Rhodococcus jostii (strain RHA1)</name>
    <dbReference type="NCBI Taxonomy" id="101510"/>
    <lineage>
        <taxon>Bacteria</taxon>
        <taxon>Bacillati</taxon>
        <taxon>Actinomycetota</taxon>
        <taxon>Actinomycetes</taxon>
        <taxon>Mycobacteriales</taxon>
        <taxon>Nocardiaceae</taxon>
        <taxon>Rhodococcus</taxon>
    </lineage>
</organism>
<evidence type="ECO:0000313" key="2">
    <source>
        <dbReference type="Proteomes" id="UP000008710"/>
    </source>
</evidence>
<dbReference type="RefSeq" id="WP_011599589.1">
    <property type="nucleotide sequence ID" value="NC_008269.1"/>
</dbReference>
<accession>Q0RXS6</accession>
<dbReference type="OrthoDB" id="4439359at2"/>
<reference evidence="2" key="1">
    <citation type="journal article" date="2006" name="Proc. Natl. Acad. Sci. U.S.A.">
        <title>The complete genome of Rhodococcus sp. RHA1 provides insights into a catabolic powerhouse.</title>
        <authorList>
            <person name="McLeod M.P."/>
            <person name="Warren R.L."/>
            <person name="Hsiao W.W.L."/>
            <person name="Araki N."/>
            <person name="Myhre M."/>
            <person name="Fernandes C."/>
            <person name="Miyazawa D."/>
            <person name="Wong W."/>
            <person name="Lillquist A.L."/>
            <person name="Wang D."/>
            <person name="Dosanjh M."/>
            <person name="Hara H."/>
            <person name="Petrescu A."/>
            <person name="Morin R.D."/>
            <person name="Yang G."/>
            <person name="Stott J.M."/>
            <person name="Schein J.E."/>
            <person name="Shin H."/>
            <person name="Smailus D."/>
            <person name="Siddiqui A.S."/>
            <person name="Marra M.A."/>
            <person name="Jones S.J.M."/>
            <person name="Holt R."/>
            <person name="Brinkman F.S.L."/>
            <person name="Miyauchi K."/>
            <person name="Fukuda M."/>
            <person name="Davies J.E."/>
            <person name="Mohn W.W."/>
            <person name="Eltis L.D."/>
        </authorList>
    </citation>
    <scope>NUCLEOTIDE SEQUENCE [LARGE SCALE GENOMIC DNA]</scope>
    <source>
        <strain evidence="2">RHA1</strain>
    </source>
</reference>
<sequence>MTAIVFARATNGYVLAADGRTCTPNLPKHIKTDTAEKIRIHRVGDGGYVTASSGRGTVGDVSISAIEKLLVKERAAAGRPISGPGDFARSLALVIEKYNSEQECDCSDNYVRNDGFGCVYPRDECSRCAANFTCDKCDATPIYEWLPPDEYGCLCSPGEGLPSSTASKFPTGCRCKSTAGGELTWLCVPYGLDAGEAVTATFSATYHPTPDCRVIDQNVLLQGELAGVHAARSDTAALADETSDHALTAADVTADAVLRILRIAYLEAPHNTVLRLQSEVSNVTTSEDVPSVMELAAAVREQVRIDGREADQQVGAAGIGGTARIVIITDSGDVQVRQTTDNFGLPVTLCPIDPDGQCPDDSA</sequence>
<dbReference type="HOGENOM" id="CLU_762634_0_0_11"/>
<proteinExistence type="predicted"/>
<dbReference type="AlphaFoldDB" id="Q0RXS6"/>
<evidence type="ECO:0000313" key="1">
    <source>
        <dbReference type="EMBL" id="ABG99910.1"/>
    </source>
</evidence>
<name>Q0RXS6_RHOJR</name>